<keyword evidence="1" id="KW-0472">Membrane</keyword>
<proteinExistence type="predicted"/>
<sequence>MKFRRNLLIAIVALFLAWPALALAQPFQSPSGADGASATADPAKEEPKNAAENINVKLQIPLPFVKLSAGGEVSNLKDYIEGIYRLLIGVGALFAVVMIIIAGYQYLTSGGSADKTGAAKKRIFNASIGLILALMSYVILNAISARLVDMELPIVAPVQRFEFNLGDTCQTTFAYKDGKFQNNAFNQYKKIEVKAKESALDASAKPVDIEATLCGTDYVAYGDGKEIAQCAGGYCSNNKACILGKCRNTYLYGKVNMGLFSRAYIEKIGVYKIFGARGIRVHEKSFSGGSSYAIPKPEIIESGSGAAMPAIDKEGHLFGGISYPFGEFKGYALRVEVNDALAIDNEFIVGHNCSKALHAFKDTFLSDPFVSLSDIKPEQLISQEEIDRSYQCNIDFENSSFSDFD</sequence>
<evidence type="ECO:0000256" key="2">
    <source>
        <dbReference type="SAM" id="SignalP"/>
    </source>
</evidence>
<dbReference type="EMBL" id="MHKO01000042">
    <property type="protein sequence ID" value="OGY91592.1"/>
    <property type="molecule type" value="Genomic_DNA"/>
</dbReference>
<keyword evidence="2" id="KW-0732">Signal</keyword>
<dbReference type="Proteomes" id="UP000178109">
    <property type="component" value="Unassembled WGS sequence"/>
</dbReference>
<keyword evidence="1" id="KW-0812">Transmembrane</keyword>
<feature type="signal peptide" evidence="2">
    <location>
        <begin position="1"/>
        <end position="24"/>
    </location>
</feature>
<dbReference type="STRING" id="1798553.A3H70_03240"/>
<name>A0A1G2BR34_9BACT</name>
<reference evidence="3 4" key="1">
    <citation type="journal article" date="2016" name="Nat. Commun.">
        <title>Thousands of microbial genomes shed light on interconnected biogeochemical processes in an aquifer system.</title>
        <authorList>
            <person name="Anantharaman K."/>
            <person name="Brown C.T."/>
            <person name="Hug L.A."/>
            <person name="Sharon I."/>
            <person name="Castelle C.J."/>
            <person name="Probst A.J."/>
            <person name="Thomas B.C."/>
            <person name="Singh A."/>
            <person name="Wilkins M.J."/>
            <person name="Karaoz U."/>
            <person name="Brodie E.L."/>
            <person name="Williams K.H."/>
            <person name="Hubbard S.S."/>
            <person name="Banfield J.F."/>
        </authorList>
    </citation>
    <scope>NUCLEOTIDE SEQUENCE [LARGE SCALE GENOMIC DNA]</scope>
</reference>
<gene>
    <name evidence="3" type="ORF">A3H70_03240</name>
</gene>
<feature type="transmembrane region" description="Helical" evidence="1">
    <location>
        <begin position="123"/>
        <end position="143"/>
    </location>
</feature>
<dbReference type="AlphaFoldDB" id="A0A1G2BR34"/>
<evidence type="ECO:0000313" key="4">
    <source>
        <dbReference type="Proteomes" id="UP000178109"/>
    </source>
</evidence>
<accession>A0A1G2BR34</accession>
<comment type="caution">
    <text evidence="3">The sequence shown here is derived from an EMBL/GenBank/DDBJ whole genome shotgun (WGS) entry which is preliminary data.</text>
</comment>
<keyword evidence="1" id="KW-1133">Transmembrane helix</keyword>
<dbReference type="Pfam" id="PF18895">
    <property type="entry name" value="T4SS_pilin"/>
    <property type="match status" value="1"/>
</dbReference>
<organism evidence="3 4">
    <name type="scientific">Candidatus Komeilibacteria bacterium RIFCSPLOWO2_02_FULL_48_11</name>
    <dbReference type="NCBI Taxonomy" id="1798553"/>
    <lineage>
        <taxon>Bacteria</taxon>
        <taxon>Candidatus Komeiliibacteriota</taxon>
    </lineage>
</organism>
<feature type="transmembrane region" description="Helical" evidence="1">
    <location>
        <begin position="83"/>
        <end position="102"/>
    </location>
</feature>
<evidence type="ECO:0000256" key="1">
    <source>
        <dbReference type="SAM" id="Phobius"/>
    </source>
</evidence>
<feature type="chain" id="PRO_5009582125" evidence="2">
    <location>
        <begin position="25"/>
        <end position="405"/>
    </location>
</feature>
<evidence type="ECO:0000313" key="3">
    <source>
        <dbReference type="EMBL" id="OGY91592.1"/>
    </source>
</evidence>
<protein>
    <submittedName>
        <fullName evidence="3">Uncharacterized protein</fullName>
    </submittedName>
</protein>
<dbReference type="InterPro" id="IPR043993">
    <property type="entry name" value="T4SS_pilin"/>
</dbReference>